<evidence type="ECO:0000256" key="10">
    <source>
        <dbReference type="PIRSR" id="PIRSR621116-50"/>
    </source>
</evidence>
<keyword evidence="8" id="KW-0027">Amidation</keyword>
<feature type="domain" description="Calcitonin peptide-like" evidence="12">
    <location>
        <begin position="119"/>
        <end position="152"/>
    </location>
</feature>
<evidence type="ECO:0000313" key="13">
    <source>
        <dbReference type="EMBL" id="KAF3832690.1"/>
    </source>
</evidence>
<evidence type="ECO:0000256" key="8">
    <source>
        <dbReference type="ARBA" id="ARBA00022815"/>
    </source>
</evidence>
<evidence type="ECO:0000256" key="9">
    <source>
        <dbReference type="ARBA" id="ARBA00023157"/>
    </source>
</evidence>
<evidence type="ECO:0000259" key="12">
    <source>
        <dbReference type="SMART" id="SM00113"/>
    </source>
</evidence>
<feature type="domain" description="Calcitonin peptide-like" evidence="12">
    <location>
        <begin position="80"/>
        <end position="117"/>
    </location>
</feature>
<dbReference type="Pfam" id="PF00214">
    <property type="entry name" value="Calc_CGRP_IAPP"/>
    <property type="match status" value="2"/>
</dbReference>
<comment type="similarity">
    <text evidence="3">Belongs to the calcitonin family.</text>
</comment>
<evidence type="ECO:0000256" key="3">
    <source>
        <dbReference type="ARBA" id="ARBA00009222"/>
    </source>
</evidence>
<dbReference type="GO" id="GO:0005615">
    <property type="term" value="C:extracellular space"/>
    <property type="evidence" value="ECO:0007669"/>
    <property type="project" value="TreeGrafter"/>
</dbReference>
<evidence type="ECO:0000256" key="4">
    <source>
        <dbReference type="ARBA" id="ARBA00022525"/>
    </source>
</evidence>
<name>A0A7J5X6S2_DISMA</name>
<evidence type="ECO:0000256" key="2">
    <source>
        <dbReference type="ARBA" id="ARBA00004613"/>
    </source>
</evidence>
<proteinExistence type="inferred from homology"/>
<dbReference type="InterPro" id="IPR001693">
    <property type="entry name" value="Calcitonin_peptide-like"/>
</dbReference>
<feature type="signal peptide" evidence="11">
    <location>
        <begin position="1"/>
        <end position="25"/>
    </location>
</feature>
<comment type="caution">
    <text evidence="13">The sequence shown here is derived from an EMBL/GenBank/DDBJ whole genome shotgun (WGS) entry which is preliminary data.</text>
</comment>
<dbReference type="AlphaFoldDB" id="A0A7J5X6S2"/>
<keyword evidence="9 10" id="KW-1015">Disulfide bond</keyword>
<feature type="chain" id="PRO_5029495225" description="Calcitonin peptide-like domain-containing protein" evidence="11">
    <location>
        <begin position="26"/>
        <end position="225"/>
    </location>
</feature>
<dbReference type="PRINTS" id="PR00270">
    <property type="entry name" value="CALCITONINA"/>
</dbReference>
<evidence type="ECO:0000313" key="14">
    <source>
        <dbReference type="Proteomes" id="UP000518266"/>
    </source>
</evidence>
<evidence type="ECO:0000256" key="5">
    <source>
        <dbReference type="ARBA" id="ARBA00022685"/>
    </source>
</evidence>
<evidence type="ECO:0000256" key="7">
    <source>
        <dbReference type="ARBA" id="ARBA00022729"/>
    </source>
</evidence>
<dbReference type="PROSITE" id="PS00258">
    <property type="entry name" value="CALCITONIN"/>
    <property type="match status" value="1"/>
</dbReference>
<dbReference type="InterPro" id="IPR021118">
    <property type="entry name" value="Calcitonin"/>
</dbReference>
<evidence type="ECO:0000256" key="6">
    <source>
        <dbReference type="ARBA" id="ARBA00022702"/>
    </source>
</evidence>
<organism evidence="13 14">
    <name type="scientific">Dissostichus mawsoni</name>
    <name type="common">Antarctic cod</name>
    <dbReference type="NCBI Taxonomy" id="36200"/>
    <lineage>
        <taxon>Eukaryota</taxon>
        <taxon>Metazoa</taxon>
        <taxon>Chordata</taxon>
        <taxon>Craniata</taxon>
        <taxon>Vertebrata</taxon>
        <taxon>Euteleostomi</taxon>
        <taxon>Actinopterygii</taxon>
        <taxon>Neopterygii</taxon>
        <taxon>Teleostei</taxon>
        <taxon>Neoteleostei</taxon>
        <taxon>Acanthomorphata</taxon>
        <taxon>Eupercaria</taxon>
        <taxon>Perciformes</taxon>
        <taxon>Notothenioidei</taxon>
        <taxon>Nototheniidae</taxon>
        <taxon>Dissostichus</taxon>
    </lineage>
</organism>
<comment type="function">
    <text evidence="1">Causes a rapid but short-lived drop in the level of calcium and phosphate in blood by promoting the incorporation of those ions in the bones.</text>
</comment>
<keyword evidence="5" id="KW-0165">Cleavage on pair of basic residues</keyword>
<dbReference type="InterPro" id="IPR021116">
    <property type="entry name" value="Calcitonin/adrenomedullin"/>
</dbReference>
<dbReference type="GO" id="GO:0031716">
    <property type="term" value="F:calcitonin receptor binding"/>
    <property type="evidence" value="ECO:0007669"/>
    <property type="project" value="TreeGrafter"/>
</dbReference>
<dbReference type="Gene3D" id="6.10.250.2190">
    <property type="match status" value="1"/>
</dbReference>
<keyword evidence="4" id="KW-0964">Secreted</keyword>
<dbReference type="PANTHER" id="PTHR10505:SF16">
    <property type="entry name" value="CALCITONIN"/>
    <property type="match status" value="1"/>
</dbReference>
<dbReference type="InterPro" id="IPR018360">
    <property type="entry name" value="Calcitonin_CS"/>
</dbReference>
<comment type="subcellular location">
    <subcellularLocation>
        <location evidence="2">Secreted</location>
    </subcellularLocation>
</comment>
<dbReference type="PANTHER" id="PTHR10505">
    <property type="entry name" value="CALCITONIN-RELATED"/>
    <property type="match status" value="1"/>
</dbReference>
<protein>
    <recommendedName>
        <fullName evidence="12">Calcitonin peptide-like domain-containing protein</fullName>
    </recommendedName>
</protein>
<feature type="disulfide bond" evidence="10">
    <location>
        <begin position="82"/>
        <end position="88"/>
    </location>
</feature>
<dbReference type="OrthoDB" id="9929923at2759"/>
<accession>A0A7J5X6S2</accession>
<keyword evidence="7 11" id="KW-0732">Signal</keyword>
<evidence type="ECO:0000256" key="1">
    <source>
        <dbReference type="ARBA" id="ARBA00003306"/>
    </source>
</evidence>
<reference evidence="13 14" key="1">
    <citation type="submission" date="2020-03" db="EMBL/GenBank/DDBJ databases">
        <title>Dissostichus mawsoni Genome sequencing and assembly.</title>
        <authorList>
            <person name="Park H."/>
        </authorList>
    </citation>
    <scope>NUCLEOTIDE SEQUENCE [LARGE SCALE GENOMIC DNA]</scope>
    <source>
        <strain evidence="13">DM0001</strain>
        <tissue evidence="13">Muscle</tissue>
    </source>
</reference>
<dbReference type="GO" id="GO:0005179">
    <property type="term" value="F:hormone activity"/>
    <property type="evidence" value="ECO:0007669"/>
    <property type="project" value="UniProtKB-KW"/>
</dbReference>
<dbReference type="Proteomes" id="UP000518266">
    <property type="component" value="Unassembled WGS sequence"/>
</dbReference>
<keyword evidence="14" id="KW-1185">Reference proteome</keyword>
<sequence length="225" mass="25191">MIMMKLWTLLLAYALIICQMYVSQAAPSRTSKEFMSDGVTLSNDDAQKLLRAIKEFLQITSDDQDQQSPDGNSLDRPMSKRCTGLSTCVLGKLSQDIHKLQTYPRTNVGAGTPGKRTQKRGCNTSTCVTHRLADFLSRTGGLGHSNFVPTKRGGHGVWQTKAARPCDEVPALREQQLHHHLPANTWKLERTVFCIKHRLISCFQKVIVSNDNLLSVLKKLRKSIT</sequence>
<dbReference type="EMBL" id="JAAKFY010000027">
    <property type="protein sequence ID" value="KAF3832690.1"/>
    <property type="molecule type" value="Genomic_DNA"/>
</dbReference>
<dbReference type="SMART" id="SM00113">
    <property type="entry name" value="CALCITONIN"/>
    <property type="match status" value="2"/>
</dbReference>
<gene>
    <name evidence="13" type="ORF">F7725_026355</name>
</gene>
<keyword evidence="6" id="KW-0372">Hormone</keyword>
<dbReference type="InterPro" id="IPR021117">
    <property type="entry name" value="Calcitonin-like"/>
</dbReference>
<evidence type="ECO:0000256" key="11">
    <source>
        <dbReference type="SAM" id="SignalP"/>
    </source>
</evidence>